<name>W4M7G6_9BACT</name>
<dbReference type="Proteomes" id="UP000019140">
    <property type="component" value="Unassembled WGS sequence"/>
</dbReference>
<dbReference type="EMBL" id="AZHX01000780">
    <property type="protein sequence ID" value="ETX06128.1"/>
    <property type="molecule type" value="Genomic_DNA"/>
</dbReference>
<evidence type="ECO:0000256" key="1">
    <source>
        <dbReference type="SAM" id="Phobius"/>
    </source>
</evidence>
<accession>W4M7G6</accession>
<dbReference type="AlphaFoldDB" id="W4M7G6"/>
<sequence length="73" mass="7929">MCNLSAGARYYCGSQVTAIAVDFAYVAVIVLHYILIVIRRGIMALEPYSIRADSQTMEALGRIAAAMDRSETG</sequence>
<keyword evidence="3" id="KW-1185">Reference proteome</keyword>
<keyword evidence="1" id="KW-1133">Transmembrane helix</keyword>
<dbReference type="HOGENOM" id="CLU_2697738_0_0_7"/>
<evidence type="ECO:0000313" key="2">
    <source>
        <dbReference type="EMBL" id="ETX06128.1"/>
    </source>
</evidence>
<feature type="transmembrane region" description="Helical" evidence="1">
    <location>
        <begin position="16"/>
        <end position="38"/>
    </location>
</feature>
<comment type="caution">
    <text evidence="2">The sequence shown here is derived from an EMBL/GenBank/DDBJ whole genome shotgun (WGS) entry which is preliminary data.</text>
</comment>
<gene>
    <name evidence="2" type="ORF">ETSY2_18975</name>
</gene>
<proteinExistence type="predicted"/>
<protein>
    <submittedName>
        <fullName evidence="2">Uncharacterized protein</fullName>
    </submittedName>
</protein>
<organism evidence="2 3">
    <name type="scientific">Candidatus Entotheonella gemina</name>
    <dbReference type="NCBI Taxonomy" id="1429439"/>
    <lineage>
        <taxon>Bacteria</taxon>
        <taxon>Pseudomonadati</taxon>
        <taxon>Nitrospinota/Tectimicrobiota group</taxon>
        <taxon>Candidatus Tectimicrobiota</taxon>
        <taxon>Candidatus Entotheonellia</taxon>
        <taxon>Candidatus Entotheonellales</taxon>
        <taxon>Candidatus Entotheonellaceae</taxon>
        <taxon>Candidatus Entotheonella</taxon>
    </lineage>
</organism>
<evidence type="ECO:0000313" key="3">
    <source>
        <dbReference type="Proteomes" id="UP000019140"/>
    </source>
</evidence>
<reference evidence="2 3" key="1">
    <citation type="journal article" date="2014" name="Nature">
        <title>An environmental bacterial taxon with a large and distinct metabolic repertoire.</title>
        <authorList>
            <person name="Wilson M.C."/>
            <person name="Mori T."/>
            <person name="Ruckert C."/>
            <person name="Uria A.R."/>
            <person name="Helf M.J."/>
            <person name="Takada K."/>
            <person name="Gernert C."/>
            <person name="Steffens U.A."/>
            <person name="Heycke N."/>
            <person name="Schmitt S."/>
            <person name="Rinke C."/>
            <person name="Helfrich E.J."/>
            <person name="Brachmann A.O."/>
            <person name="Gurgui C."/>
            <person name="Wakimoto T."/>
            <person name="Kracht M."/>
            <person name="Crusemann M."/>
            <person name="Hentschel U."/>
            <person name="Abe I."/>
            <person name="Matsunaga S."/>
            <person name="Kalinowski J."/>
            <person name="Takeyama H."/>
            <person name="Piel J."/>
        </authorList>
    </citation>
    <scope>NUCLEOTIDE SEQUENCE [LARGE SCALE GENOMIC DNA]</scope>
    <source>
        <strain evidence="3">TSY2</strain>
    </source>
</reference>
<keyword evidence="1" id="KW-0472">Membrane</keyword>
<keyword evidence="1" id="KW-0812">Transmembrane</keyword>